<keyword evidence="2" id="KW-1185">Reference proteome</keyword>
<accession>A0A067D8Z2</accession>
<dbReference type="EMBL" id="KK786754">
    <property type="protein sequence ID" value="KDO39283.1"/>
    <property type="molecule type" value="Genomic_DNA"/>
</dbReference>
<reference evidence="1 2" key="1">
    <citation type="submission" date="2014-04" db="EMBL/GenBank/DDBJ databases">
        <authorList>
            <consortium name="International Citrus Genome Consortium"/>
            <person name="Gmitter F."/>
            <person name="Chen C."/>
            <person name="Farmerie W."/>
            <person name="Harkins T."/>
            <person name="Desany B."/>
            <person name="Mohiuddin M."/>
            <person name="Kodira C."/>
            <person name="Borodovsky M."/>
            <person name="Lomsadze A."/>
            <person name="Burns P."/>
            <person name="Jenkins J."/>
            <person name="Prochnik S."/>
            <person name="Shu S."/>
            <person name="Chapman J."/>
            <person name="Pitluck S."/>
            <person name="Schmutz J."/>
            <person name="Rokhsar D."/>
        </authorList>
    </citation>
    <scope>NUCLEOTIDE SEQUENCE</scope>
</reference>
<organism evidence="1 2">
    <name type="scientific">Citrus sinensis</name>
    <name type="common">Sweet orange</name>
    <name type="synonym">Citrus aurantium var. sinensis</name>
    <dbReference type="NCBI Taxonomy" id="2711"/>
    <lineage>
        <taxon>Eukaryota</taxon>
        <taxon>Viridiplantae</taxon>
        <taxon>Streptophyta</taxon>
        <taxon>Embryophyta</taxon>
        <taxon>Tracheophyta</taxon>
        <taxon>Spermatophyta</taxon>
        <taxon>Magnoliopsida</taxon>
        <taxon>eudicotyledons</taxon>
        <taxon>Gunneridae</taxon>
        <taxon>Pentapetalae</taxon>
        <taxon>rosids</taxon>
        <taxon>malvids</taxon>
        <taxon>Sapindales</taxon>
        <taxon>Rutaceae</taxon>
        <taxon>Aurantioideae</taxon>
        <taxon>Citrus</taxon>
    </lineage>
</organism>
<protein>
    <submittedName>
        <fullName evidence="1">Uncharacterized protein</fullName>
    </submittedName>
</protein>
<name>A0A067D8Z2_CITSI</name>
<dbReference type="AlphaFoldDB" id="A0A067D8Z2"/>
<dbReference type="Proteomes" id="UP000027120">
    <property type="component" value="Unassembled WGS sequence"/>
</dbReference>
<proteinExistence type="predicted"/>
<evidence type="ECO:0000313" key="2">
    <source>
        <dbReference type="Proteomes" id="UP000027120"/>
    </source>
</evidence>
<gene>
    <name evidence="1" type="ORF">CISIN_1g034009mg</name>
</gene>
<sequence length="106" mass="11998">MSGDRKVPAQNIGDNTCAHHQIDYRKAFNAEICLKSLTVNKACPRKLVIYRVYKTNRVKVDILCSSNTTVQVANRNTNSKMTVTQGCRSKVQYRCNCAGLKLQKQF</sequence>
<evidence type="ECO:0000313" key="1">
    <source>
        <dbReference type="EMBL" id="KDO39283.1"/>
    </source>
</evidence>